<dbReference type="AlphaFoldDB" id="A0A0A8YHJ7"/>
<sequence>MAVVMSTSTAVPAFSLVDLAEEDVVKTIPISLKFMLVKAMESLNAPVAPVFNCANLGESGYQVSAALTLKLKLLELLVTHAAPLSLQRPVLSRKYLSTLLASNLCLLWILVARLQMTYR</sequence>
<accession>A0A0A8YHJ7</accession>
<keyword evidence="1" id="KW-0812">Transmembrane</keyword>
<protein>
    <submittedName>
        <fullName evidence="2">Uncharacterized protein</fullName>
    </submittedName>
</protein>
<reference evidence="2" key="2">
    <citation type="journal article" date="2015" name="Data Brief">
        <title>Shoot transcriptome of the giant reed, Arundo donax.</title>
        <authorList>
            <person name="Barrero R.A."/>
            <person name="Guerrero F.D."/>
            <person name="Moolhuijzen P."/>
            <person name="Goolsby J.A."/>
            <person name="Tidwell J."/>
            <person name="Bellgard S.E."/>
            <person name="Bellgard M.I."/>
        </authorList>
    </citation>
    <scope>NUCLEOTIDE SEQUENCE</scope>
    <source>
        <tissue evidence="2">Shoot tissue taken approximately 20 cm above the soil surface</tissue>
    </source>
</reference>
<evidence type="ECO:0000256" key="1">
    <source>
        <dbReference type="SAM" id="Phobius"/>
    </source>
</evidence>
<keyword evidence="1" id="KW-1133">Transmembrane helix</keyword>
<keyword evidence="1" id="KW-0472">Membrane</keyword>
<reference evidence="2" key="1">
    <citation type="submission" date="2014-09" db="EMBL/GenBank/DDBJ databases">
        <authorList>
            <person name="Magalhaes I.L.F."/>
            <person name="Oliveira U."/>
            <person name="Santos F.R."/>
            <person name="Vidigal T.H.D.A."/>
            <person name="Brescovit A.D."/>
            <person name="Santos A.J."/>
        </authorList>
    </citation>
    <scope>NUCLEOTIDE SEQUENCE</scope>
    <source>
        <tissue evidence="2">Shoot tissue taken approximately 20 cm above the soil surface</tissue>
    </source>
</reference>
<proteinExistence type="predicted"/>
<organism evidence="2">
    <name type="scientific">Arundo donax</name>
    <name type="common">Giant reed</name>
    <name type="synonym">Donax arundinaceus</name>
    <dbReference type="NCBI Taxonomy" id="35708"/>
    <lineage>
        <taxon>Eukaryota</taxon>
        <taxon>Viridiplantae</taxon>
        <taxon>Streptophyta</taxon>
        <taxon>Embryophyta</taxon>
        <taxon>Tracheophyta</taxon>
        <taxon>Spermatophyta</taxon>
        <taxon>Magnoliopsida</taxon>
        <taxon>Liliopsida</taxon>
        <taxon>Poales</taxon>
        <taxon>Poaceae</taxon>
        <taxon>PACMAD clade</taxon>
        <taxon>Arundinoideae</taxon>
        <taxon>Arundineae</taxon>
        <taxon>Arundo</taxon>
    </lineage>
</organism>
<evidence type="ECO:0000313" key="2">
    <source>
        <dbReference type="EMBL" id="JAD25466.1"/>
    </source>
</evidence>
<dbReference type="EMBL" id="GBRH01272429">
    <property type="protein sequence ID" value="JAD25466.1"/>
    <property type="molecule type" value="Transcribed_RNA"/>
</dbReference>
<feature type="transmembrane region" description="Helical" evidence="1">
    <location>
        <begin position="95"/>
        <end position="114"/>
    </location>
</feature>
<name>A0A0A8YHJ7_ARUDO</name>